<reference evidence="8" key="2">
    <citation type="submission" date="2018-06" db="EMBL/GenBank/DDBJ databases">
        <authorList>
            <consortium name="Pathogen Informatics"/>
            <person name="Doyle S."/>
        </authorList>
    </citation>
    <scope>NUCLEOTIDE SEQUENCE [LARGE SCALE GENOMIC DNA]</scope>
    <source>
        <strain evidence="8">NCTC12218</strain>
    </source>
</reference>
<name>A0A7Z7QMS1_STASC</name>
<organism evidence="8">
    <name type="scientific">Staphylococcus schleiferi</name>
    <dbReference type="NCBI Taxonomy" id="1295"/>
    <lineage>
        <taxon>Bacteria</taxon>
        <taxon>Bacillati</taxon>
        <taxon>Bacillota</taxon>
        <taxon>Bacilli</taxon>
        <taxon>Bacillales</taxon>
        <taxon>Staphylococcaceae</taxon>
        <taxon>Staphylococcus</taxon>
    </lineage>
</organism>
<feature type="compositionally biased region" description="Low complexity" evidence="3">
    <location>
        <begin position="221"/>
        <end position="243"/>
    </location>
</feature>
<protein>
    <submittedName>
        <fullName evidence="8">Mannosyl-glycoprotein endo-beta-N-acetylglucosaminidase</fullName>
    </submittedName>
    <submittedName>
        <fullName evidence="7">N-acetylmuramoyl-L-alanine amidase</fullName>
    </submittedName>
</protein>
<evidence type="ECO:0000313" key="8">
    <source>
        <dbReference type="EMBL" id="SUM86706.1"/>
    </source>
</evidence>
<gene>
    <name evidence="7" type="ORF">C1O36_01880</name>
    <name evidence="8" type="ORF">NCTC12218_00358</name>
</gene>
<keyword evidence="2" id="KW-0378">Hydrolase</keyword>
<feature type="compositionally biased region" description="Polar residues" evidence="3">
    <location>
        <begin position="300"/>
        <end position="310"/>
    </location>
</feature>
<feature type="compositionally biased region" description="Basic and acidic residues" evidence="3">
    <location>
        <begin position="318"/>
        <end position="335"/>
    </location>
</feature>
<feature type="chain" id="PRO_5044662682" evidence="4">
    <location>
        <begin position="28"/>
        <end position="683"/>
    </location>
</feature>
<keyword evidence="4" id="KW-0732">Signal</keyword>
<dbReference type="Proteomes" id="UP000264146">
    <property type="component" value="Chromosome"/>
</dbReference>
<comment type="similarity">
    <text evidence="1">In the N-terminal section; belongs to the N-acetylmuramoyl-L-alanine amidase 2 family.</text>
</comment>
<dbReference type="RefSeq" id="WP_126496058.1">
    <property type="nucleotide sequence ID" value="NZ_CALYEE010000009.1"/>
</dbReference>
<evidence type="ECO:0000259" key="5">
    <source>
        <dbReference type="PROSITE" id="PS50911"/>
    </source>
</evidence>
<feature type="compositionally biased region" description="Basic and acidic residues" evidence="3">
    <location>
        <begin position="50"/>
        <end position="89"/>
    </location>
</feature>
<dbReference type="PROSITE" id="PS50911">
    <property type="entry name" value="CHAP"/>
    <property type="match status" value="1"/>
</dbReference>
<sequence>MKSKFIFTGLLTTALIFPPVTSNLAHAASPKATETVKDKISDVDDEQETSQDRNHDDSSKESSSEKSDDSKQDKKTKEKRSNHSTHTFDHPSQSSFSSIGNWPTYKKSNDWFSDLFHHSFNNQSDDAQNSHFINEPQSSDASSSSEASPAENTSNNEQSATQPEDRDFFDALNDILKGTHHTTNDQQSSSDSEASRDDQDTSASEDDSTAKDDSVTKDENNNPSQSDDQDSEQPQMNDSQSSSETDHSSAHDTTSNKDDNQTDAQQSNSEDKQDQEQSSASTSKSKNDDMIDSLLDEYSDNATKTHQNYQKQKHKNSNGHDEQIPEPDALKHSREQAPAQTFKDLPQNSHLRQTTLFEQMPSRNDASSSSDTFRVVPTESTRKFINDIAKDAHDIGQKEDIYASIMIAQAILESDSGRSTLSREPNFNLFGMKGSYKGESVGFNTLESDGHSMYQIHADFRKYPDRKASLNDYADLIKNGIDGNPSIYKGTWKSESSSYRTAASELVGTYATDPQYDEKLKSLIKTYDLTRFDHKKMGSLLDEDTMKQNSEAVSGDFKPFRAASASPYPQGQCTWYVYSRMAQFDKDIAGDMGNASDWTYSALTKGFSVSSEPEAHTAVVFKPGQLGADRYYGHVAFVEKVNKDGSIVVSESNVKGLGVISYRTIDKEDADSLDYIKGGTSNE</sequence>
<feature type="compositionally biased region" description="Basic and acidic residues" evidence="3">
    <location>
        <begin position="244"/>
        <end position="260"/>
    </location>
</feature>
<feature type="domain" description="Peptidase C51" evidence="5">
    <location>
        <begin position="548"/>
        <end position="677"/>
    </location>
</feature>
<dbReference type="InterPro" id="IPR051056">
    <property type="entry name" value="Glycosyl_Hydrolase_73"/>
</dbReference>
<evidence type="ECO:0000256" key="2">
    <source>
        <dbReference type="ARBA" id="ARBA00022801"/>
    </source>
</evidence>
<evidence type="ECO:0000256" key="4">
    <source>
        <dbReference type="SAM" id="SignalP"/>
    </source>
</evidence>
<feature type="compositionally biased region" description="Low complexity" evidence="3">
    <location>
        <begin position="138"/>
        <end position="157"/>
    </location>
</feature>
<dbReference type="Gene3D" id="1.10.530.10">
    <property type="match status" value="1"/>
</dbReference>
<dbReference type="InterPro" id="IPR002901">
    <property type="entry name" value="MGlyc_endo_b_GlcNAc-like_dom"/>
</dbReference>
<dbReference type="GO" id="GO:0004040">
    <property type="term" value="F:amidase activity"/>
    <property type="evidence" value="ECO:0007669"/>
    <property type="project" value="InterPro"/>
</dbReference>
<dbReference type="NCBIfam" id="NF006360">
    <property type="entry name" value="PRK08581.1-2"/>
    <property type="match status" value="1"/>
</dbReference>
<dbReference type="GeneID" id="93789104"/>
<dbReference type="AlphaFoldDB" id="A0A7Z7QMS1"/>
<feature type="compositionally biased region" description="Polar residues" evidence="3">
    <location>
        <begin position="119"/>
        <end position="137"/>
    </location>
</feature>
<feature type="region of interest" description="Disordered" evidence="3">
    <location>
        <begin position="22"/>
        <end position="100"/>
    </location>
</feature>
<evidence type="ECO:0000313" key="7">
    <source>
        <dbReference type="EMBL" id="NHA33288.1"/>
    </source>
</evidence>
<dbReference type="SMART" id="SM00047">
    <property type="entry name" value="LYZ2"/>
    <property type="match status" value="1"/>
</dbReference>
<dbReference type="Proteomes" id="UP000572988">
    <property type="component" value="Unassembled WGS sequence"/>
</dbReference>
<feature type="compositionally biased region" description="Polar residues" evidence="3">
    <location>
        <begin position="90"/>
        <end position="100"/>
    </location>
</feature>
<evidence type="ECO:0000256" key="1">
    <source>
        <dbReference type="ARBA" id="ARBA00006088"/>
    </source>
</evidence>
<dbReference type="InterPro" id="IPR038765">
    <property type="entry name" value="Papain-like_cys_pep_sf"/>
</dbReference>
<dbReference type="EMBL" id="UHEF01000001">
    <property type="protein sequence ID" value="SUM86706.1"/>
    <property type="molecule type" value="Genomic_DNA"/>
</dbReference>
<feature type="compositionally biased region" description="Basic and acidic residues" evidence="3">
    <location>
        <begin position="208"/>
        <end position="220"/>
    </location>
</feature>
<feature type="signal peptide" evidence="4">
    <location>
        <begin position="1"/>
        <end position="27"/>
    </location>
</feature>
<evidence type="ECO:0000256" key="3">
    <source>
        <dbReference type="SAM" id="MobiDB-lite"/>
    </source>
</evidence>
<reference evidence="6 9" key="3">
    <citation type="submission" date="2020-11" db="EMBL/GenBank/DDBJ databases">
        <authorList>
            <consortium name="Pathogen Informatics"/>
        </authorList>
    </citation>
    <scope>NUCLEOTIDE SEQUENCE [LARGE SCALE GENOMIC DNA]</scope>
    <source>
        <strain evidence="6 9">NCTC12218</strain>
    </source>
</reference>
<dbReference type="EMBL" id="POVK01000004">
    <property type="protein sequence ID" value="NHA33288.1"/>
    <property type="molecule type" value="Genomic_DNA"/>
</dbReference>
<dbReference type="Gene3D" id="3.90.1720.10">
    <property type="entry name" value="endopeptidase domain like (from Nostoc punctiforme)"/>
    <property type="match status" value="1"/>
</dbReference>
<accession>A0A7Z7QMS1</accession>
<dbReference type="InterPro" id="IPR007921">
    <property type="entry name" value="CHAP_dom"/>
</dbReference>
<evidence type="ECO:0000313" key="9">
    <source>
        <dbReference type="Proteomes" id="UP000264146"/>
    </source>
</evidence>
<evidence type="ECO:0000313" key="6">
    <source>
        <dbReference type="EMBL" id="CAD7358774.1"/>
    </source>
</evidence>
<dbReference type="Gene3D" id="4.10.80.30">
    <property type="entry name" value="DNA polymerase, domain 6"/>
    <property type="match status" value="1"/>
</dbReference>
<feature type="region of interest" description="Disordered" evidence="3">
    <location>
        <begin position="116"/>
        <end position="349"/>
    </location>
</feature>
<keyword evidence="10" id="KW-1185">Reference proteome</keyword>
<dbReference type="PANTHER" id="PTHR33308">
    <property type="entry name" value="PEPTIDOGLYCAN HYDROLASE FLGJ"/>
    <property type="match status" value="1"/>
</dbReference>
<dbReference type="Pfam" id="PF01832">
    <property type="entry name" value="Glucosaminidase"/>
    <property type="match status" value="1"/>
</dbReference>
<dbReference type="SUPFAM" id="SSF54001">
    <property type="entry name" value="Cysteine proteinases"/>
    <property type="match status" value="1"/>
</dbReference>
<evidence type="ECO:0000313" key="10">
    <source>
        <dbReference type="Proteomes" id="UP000572988"/>
    </source>
</evidence>
<reference evidence="7 10" key="1">
    <citation type="submission" date="2018-01" db="EMBL/GenBank/DDBJ databases">
        <title>Complete genome sequence of Staphylococcus Scheliferi isolated from human.</title>
        <authorList>
            <person name="Abouelkhair M.A."/>
            <person name="Bemis D.A."/>
            <person name="Kania S.A."/>
        </authorList>
    </citation>
    <scope>NUCLEOTIDE SEQUENCE [LARGE SCALE GENOMIC DNA]</scope>
    <source>
        <strain evidence="7 10">ATCC 43808</strain>
    </source>
</reference>
<dbReference type="Pfam" id="PF05257">
    <property type="entry name" value="CHAP"/>
    <property type="match status" value="1"/>
</dbReference>
<feature type="compositionally biased region" description="Acidic residues" evidence="3">
    <location>
        <begin position="290"/>
        <end position="299"/>
    </location>
</feature>
<dbReference type="EMBL" id="LR962863">
    <property type="protein sequence ID" value="CAD7358774.1"/>
    <property type="molecule type" value="Genomic_DNA"/>
</dbReference>
<proteinExistence type="inferred from homology"/>
<dbReference type="PANTHER" id="PTHR33308:SF9">
    <property type="entry name" value="PEPTIDOGLYCAN HYDROLASE FLGJ"/>
    <property type="match status" value="1"/>
</dbReference>